<dbReference type="Pfam" id="PF04138">
    <property type="entry name" value="GtrA_DPMS_TM"/>
    <property type="match status" value="1"/>
</dbReference>
<keyword evidence="3" id="KW-0328">Glycosyltransferase</keyword>
<feature type="domain" description="GtrA/DPMS transmembrane" evidence="10">
    <location>
        <begin position="262"/>
        <end position="378"/>
    </location>
</feature>
<evidence type="ECO:0000256" key="6">
    <source>
        <dbReference type="ARBA" id="ARBA00022989"/>
    </source>
</evidence>
<dbReference type="AlphaFoldDB" id="A0A975Q217"/>
<keyword evidence="4" id="KW-0808">Transferase</keyword>
<dbReference type="GO" id="GO:0000271">
    <property type="term" value="P:polysaccharide biosynthetic process"/>
    <property type="evidence" value="ECO:0007669"/>
    <property type="project" value="InterPro"/>
</dbReference>
<organism evidence="11 12">
    <name type="scientific">Sphingobium phenoxybenzoativorans</name>
    <dbReference type="NCBI Taxonomy" id="1592790"/>
    <lineage>
        <taxon>Bacteria</taxon>
        <taxon>Pseudomonadati</taxon>
        <taxon>Pseudomonadota</taxon>
        <taxon>Alphaproteobacteria</taxon>
        <taxon>Sphingomonadales</taxon>
        <taxon>Sphingomonadaceae</taxon>
        <taxon>Sphingobium</taxon>
    </lineage>
</organism>
<protein>
    <submittedName>
        <fullName evidence="11">Glycosyltransferase family 2 protein</fullName>
    </submittedName>
</protein>
<dbReference type="Proteomes" id="UP000681425">
    <property type="component" value="Chromosome"/>
</dbReference>
<feature type="domain" description="Glycosyltransferase 2-like" evidence="9">
    <location>
        <begin position="26"/>
        <end position="189"/>
    </location>
</feature>
<evidence type="ECO:0000256" key="2">
    <source>
        <dbReference type="ARBA" id="ARBA00006739"/>
    </source>
</evidence>
<dbReference type="Pfam" id="PF00535">
    <property type="entry name" value="Glycos_transf_2"/>
    <property type="match status" value="1"/>
</dbReference>
<dbReference type="InterPro" id="IPR029044">
    <property type="entry name" value="Nucleotide-diphossugar_trans"/>
</dbReference>
<evidence type="ECO:0000256" key="8">
    <source>
        <dbReference type="SAM" id="Phobius"/>
    </source>
</evidence>
<evidence type="ECO:0000256" key="4">
    <source>
        <dbReference type="ARBA" id="ARBA00022679"/>
    </source>
</evidence>
<evidence type="ECO:0000256" key="7">
    <source>
        <dbReference type="ARBA" id="ARBA00023136"/>
    </source>
</evidence>
<name>A0A975Q217_9SPHN</name>
<dbReference type="PANTHER" id="PTHR43398">
    <property type="entry name" value="DOLICHOL-PHOSPHATE MANNOSYLTRANSFERASE SUBUNIT 1"/>
    <property type="match status" value="1"/>
</dbReference>
<evidence type="ECO:0000256" key="1">
    <source>
        <dbReference type="ARBA" id="ARBA00004141"/>
    </source>
</evidence>
<feature type="transmembrane region" description="Helical" evidence="8">
    <location>
        <begin position="287"/>
        <end position="309"/>
    </location>
</feature>
<accession>A0A975Q217</accession>
<feature type="transmembrane region" description="Helical" evidence="8">
    <location>
        <begin position="354"/>
        <end position="378"/>
    </location>
</feature>
<keyword evidence="6 8" id="KW-1133">Transmembrane helix</keyword>
<keyword evidence="5 8" id="KW-0812">Transmembrane</keyword>
<dbReference type="CDD" id="cd06442">
    <property type="entry name" value="DPM1_like"/>
    <property type="match status" value="1"/>
</dbReference>
<dbReference type="GO" id="GO:0004582">
    <property type="term" value="F:dolichyl-phosphate beta-D-mannosyltransferase activity"/>
    <property type="evidence" value="ECO:0007669"/>
    <property type="project" value="InterPro"/>
</dbReference>
<dbReference type="InterPro" id="IPR001173">
    <property type="entry name" value="Glyco_trans_2-like"/>
</dbReference>
<dbReference type="InterPro" id="IPR007267">
    <property type="entry name" value="GtrA_DPMS_TM"/>
</dbReference>
<evidence type="ECO:0000256" key="5">
    <source>
        <dbReference type="ARBA" id="ARBA00022692"/>
    </source>
</evidence>
<dbReference type="GO" id="GO:0016020">
    <property type="term" value="C:membrane"/>
    <property type="evidence" value="ECO:0007669"/>
    <property type="project" value="UniProtKB-SubCell"/>
</dbReference>
<proteinExistence type="inferred from homology"/>
<dbReference type="EMBL" id="CP073910">
    <property type="protein sequence ID" value="QUT06535.1"/>
    <property type="molecule type" value="Genomic_DNA"/>
</dbReference>
<feature type="transmembrane region" description="Helical" evidence="8">
    <location>
        <begin position="259"/>
        <end position="281"/>
    </location>
</feature>
<reference evidence="11" key="1">
    <citation type="submission" date="2021-04" db="EMBL/GenBank/DDBJ databases">
        <title>Isolation of p-tert-butylphenol degrading bacteria Sphingobium phenoxybenzoativorans Tas13 from active sludge.</title>
        <authorList>
            <person name="Li Y."/>
        </authorList>
    </citation>
    <scope>NUCLEOTIDE SEQUENCE</scope>
    <source>
        <strain evidence="11">Tas13</strain>
    </source>
</reference>
<dbReference type="GO" id="GO:0009247">
    <property type="term" value="P:glycolipid biosynthetic process"/>
    <property type="evidence" value="ECO:0007669"/>
    <property type="project" value="TreeGrafter"/>
</dbReference>
<comment type="subcellular location">
    <subcellularLocation>
        <location evidence="1">Membrane</location>
        <topology evidence="1">Multi-pass membrane protein</topology>
    </subcellularLocation>
</comment>
<sequence>MEGDSAQRDSTTPDDAPLTSFIPTISIISPAYDERPNIIPLTEAISRTMAGIAWELIIVDDDSPDGTAQEVLKAAQAGFPVRCIRRIGRRGLSSAVVEGALASNAEYIAVMDADLQHDESILPDMLRLLRDGKADLVIGSRQEAEGGFGGFSGKRQRLSDLGARLSALVIGSKVSDPMSGYFAMKRDTFHACIYDLSQQGYKILLDILTSSPRQLTIAEVPYAFRSRSEGKSKLDVMILAEFLFLLIEKLTRGLIPPRFVLFCLVGGLGLVFHLLILRVMWMAGAGFMSAQITASYCAMALNYVVNNAVTYRSQRLKGWRFVLGYFVFSAVCTVGAVANIGVADLVLAGAGNSWPLAGIAGALMGAVFNFGAATKLVWSQRRRPRPAIVKAMT</sequence>
<dbReference type="PANTHER" id="PTHR43398:SF1">
    <property type="entry name" value="DOLICHOL-PHOSPHATE MANNOSYLTRANSFERASE SUBUNIT 1"/>
    <property type="match status" value="1"/>
</dbReference>
<keyword evidence="7 8" id="KW-0472">Membrane</keyword>
<dbReference type="KEGG" id="spph:KFK14_03475"/>
<evidence type="ECO:0000256" key="3">
    <source>
        <dbReference type="ARBA" id="ARBA00022676"/>
    </source>
</evidence>
<dbReference type="Gene3D" id="3.90.550.10">
    <property type="entry name" value="Spore Coat Polysaccharide Biosynthesis Protein SpsA, Chain A"/>
    <property type="match status" value="1"/>
</dbReference>
<dbReference type="InterPro" id="IPR039528">
    <property type="entry name" value="DPM1-like"/>
</dbReference>
<evidence type="ECO:0000313" key="11">
    <source>
        <dbReference type="EMBL" id="QUT06535.1"/>
    </source>
</evidence>
<evidence type="ECO:0000259" key="10">
    <source>
        <dbReference type="Pfam" id="PF04138"/>
    </source>
</evidence>
<comment type="similarity">
    <text evidence="2">Belongs to the glycosyltransferase 2 family.</text>
</comment>
<dbReference type="SUPFAM" id="SSF53448">
    <property type="entry name" value="Nucleotide-diphospho-sugar transferases"/>
    <property type="match status" value="1"/>
</dbReference>
<gene>
    <name evidence="11" type="ORF">KFK14_03475</name>
</gene>
<feature type="transmembrane region" description="Helical" evidence="8">
    <location>
        <begin position="321"/>
        <end position="342"/>
    </location>
</feature>
<evidence type="ECO:0000313" key="12">
    <source>
        <dbReference type="Proteomes" id="UP000681425"/>
    </source>
</evidence>
<evidence type="ECO:0000259" key="9">
    <source>
        <dbReference type="Pfam" id="PF00535"/>
    </source>
</evidence>
<dbReference type="RefSeq" id="WP_212609890.1">
    <property type="nucleotide sequence ID" value="NZ_CP073910.1"/>
</dbReference>
<keyword evidence="12" id="KW-1185">Reference proteome</keyword>